<feature type="transmembrane region" description="Helical" evidence="10">
    <location>
        <begin position="6"/>
        <end position="24"/>
    </location>
</feature>
<reference evidence="12" key="1">
    <citation type="submission" date="2016-04" db="EMBL/GenBank/DDBJ databases">
        <authorList>
            <person name="Chen L."/>
            <person name="Zhuang W."/>
            <person name="Wang G."/>
        </authorList>
    </citation>
    <scope>NUCLEOTIDE SEQUENCE [LARGE SCALE GENOMIC DNA]</scope>
    <source>
        <strain evidence="12">208</strain>
    </source>
</reference>
<dbReference type="Proteomes" id="UP000192276">
    <property type="component" value="Unassembled WGS sequence"/>
</dbReference>
<dbReference type="EC" id="7.1.1.-" evidence="10"/>
<comment type="function">
    <text evidence="1">NDH-1 shuttles electrons from NADH, via FMN and iron-sulfur (Fe-S) centers, to quinones in the respiratory chain. The immediate electron acceptor for the enzyme in this species is believed to be ubiquinone. Couples the redox reaction to proton translocation (for every two electrons transferred, four hydrogen ions are translocated across the cytoplasmic membrane), and thus conserves the redox energy in a proton gradient.</text>
</comment>
<dbReference type="STRING" id="550983.A4R26_06430"/>
<organism evidence="11 12">
    <name type="scientific">Niastella populi</name>
    <dbReference type="NCBI Taxonomy" id="550983"/>
    <lineage>
        <taxon>Bacteria</taxon>
        <taxon>Pseudomonadati</taxon>
        <taxon>Bacteroidota</taxon>
        <taxon>Chitinophagia</taxon>
        <taxon>Chitinophagales</taxon>
        <taxon>Chitinophagaceae</taxon>
        <taxon>Niastella</taxon>
    </lineage>
</organism>
<dbReference type="InterPro" id="IPR039428">
    <property type="entry name" value="NUOK/Mnh_C1-like"/>
</dbReference>
<dbReference type="HAMAP" id="MF_01456">
    <property type="entry name" value="NDH1_NuoK"/>
    <property type="match status" value="1"/>
</dbReference>
<dbReference type="GO" id="GO:0042773">
    <property type="term" value="P:ATP synthesis coupled electron transport"/>
    <property type="evidence" value="ECO:0007669"/>
    <property type="project" value="InterPro"/>
</dbReference>
<keyword evidence="8 10" id="KW-1133">Transmembrane helix</keyword>
<dbReference type="RefSeq" id="WP_081169484.1">
    <property type="nucleotide sequence ID" value="NZ_LWBP01000210.1"/>
</dbReference>
<evidence type="ECO:0000313" key="12">
    <source>
        <dbReference type="Proteomes" id="UP000192276"/>
    </source>
</evidence>
<dbReference type="Gene3D" id="1.10.287.3510">
    <property type="match status" value="1"/>
</dbReference>
<keyword evidence="10" id="KW-0520">NAD</keyword>
<evidence type="ECO:0000313" key="11">
    <source>
        <dbReference type="EMBL" id="OQP53604.1"/>
    </source>
</evidence>
<evidence type="ECO:0000256" key="4">
    <source>
        <dbReference type="ARBA" id="ARBA00022448"/>
    </source>
</evidence>
<keyword evidence="12" id="KW-1185">Reference proteome</keyword>
<evidence type="ECO:0000256" key="1">
    <source>
        <dbReference type="ARBA" id="ARBA00002378"/>
    </source>
</evidence>
<evidence type="ECO:0000256" key="7">
    <source>
        <dbReference type="ARBA" id="ARBA00022967"/>
    </source>
</evidence>
<dbReference type="FunFam" id="1.10.287.3510:FF:000001">
    <property type="entry name" value="NADH-quinone oxidoreductase subunit K"/>
    <property type="match status" value="1"/>
</dbReference>
<comment type="caution">
    <text evidence="11">The sequence shown here is derived from an EMBL/GenBank/DDBJ whole genome shotgun (WGS) entry which is preliminary data.</text>
</comment>
<evidence type="ECO:0000256" key="10">
    <source>
        <dbReference type="HAMAP-Rule" id="MF_01456"/>
    </source>
</evidence>
<dbReference type="EMBL" id="LWBP01000210">
    <property type="protein sequence ID" value="OQP53604.1"/>
    <property type="molecule type" value="Genomic_DNA"/>
</dbReference>
<dbReference type="NCBIfam" id="NF004320">
    <property type="entry name" value="PRK05715.1-2"/>
    <property type="match status" value="1"/>
</dbReference>
<accession>A0A1V9F5H4</accession>
<feature type="transmembrane region" description="Helical" evidence="10">
    <location>
        <begin position="31"/>
        <end position="50"/>
    </location>
</feature>
<protein>
    <recommendedName>
        <fullName evidence="10">NADH-quinone oxidoreductase subunit K</fullName>
        <ecNumber evidence="10">7.1.1.-</ecNumber>
    </recommendedName>
    <alternativeName>
        <fullName evidence="10">NADH dehydrogenase I subunit K</fullName>
    </alternativeName>
    <alternativeName>
        <fullName evidence="10">NDH-1 subunit K</fullName>
    </alternativeName>
</protein>
<dbReference type="GO" id="GO:0005886">
    <property type="term" value="C:plasma membrane"/>
    <property type="evidence" value="ECO:0007669"/>
    <property type="project" value="UniProtKB-SubCell"/>
</dbReference>
<sequence>MNIPLTHILFVSTALFFIGMYGLFTRRNLITMLMAIELILNSVNINFVAFNKYLYPDNLNGVFFTLFIIAIAAAEAAVAIAIIINLYRSHRSIDVEDVREMRG</sequence>
<evidence type="ECO:0000256" key="2">
    <source>
        <dbReference type="ARBA" id="ARBA00004141"/>
    </source>
</evidence>
<keyword evidence="10" id="KW-1003">Cell membrane</keyword>
<evidence type="ECO:0000256" key="6">
    <source>
        <dbReference type="ARBA" id="ARBA00022719"/>
    </source>
</evidence>
<dbReference type="NCBIfam" id="NF004323">
    <property type="entry name" value="PRK05715.1-5"/>
    <property type="match status" value="1"/>
</dbReference>
<comment type="subcellular location">
    <subcellularLocation>
        <location evidence="10">Cell membrane</location>
        <topology evidence="10">Multi-pass membrane protein</topology>
    </subcellularLocation>
    <subcellularLocation>
        <location evidence="2">Membrane</location>
        <topology evidence="2">Multi-pass membrane protein</topology>
    </subcellularLocation>
</comment>
<gene>
    <name evidence="10" type="primary">nuoK</name>
    <name evidence="11" type="ORF">A4R26_06430</name>
</gene>
<proteinExistence type="inferred from homology"/>
<keyword evidence="7 10" id="KW-1278">Translocase</keyword>
<comment type="function">
    <text evidence="10">NDH-1 shuttles electrons from NADH, via FMN and iron-sulfur (Fe-S) centers, to quinones in the respiratory chain. The immediate electron acceptor for the enzyme in this species is believed to be a menaquinone. Couples the redox reaction to proton translocation (for every two electrons transferred, four hydrogen ions are translocated across the cytoplasmic membrane), and thus conserves the redox energy in a proton gradient.</text>
</comment>
<dbReference type="PANTHER" id="PTHR11434">
    <property type="entry name" value="NADH-UBIQUINONE OXIDOREDUCTASE SUBUNIT ND4L"/>
    <property type="match status" value="1"/>
</dbReference>
<keyword evidence="9 10" id="KW-0472">Membrane</keyword>
<evidence type="ECO:0000256" key="8">
    <source>
        <dbReference type="ARBA" id="ARBA00022989"/>
    </source>
</evidence>
<name>A0A1V9F5H4_9BACT</name>
<comment type="catalytic activity">
    <reaction evidence="10">
        <text>a quinone + NADH + 5 H(+)(in) = a quinol + NAD(+) + 4 H(+)(out)</text>
        <dbReference type="Rhea" id="RHEA:57888"/>
        <dbReference type="ChEBI" id="CHEBI:15378"/>
        <dbReference type="ChEBI" id="CHEBI:24646"/>
        <dbReference type="ChEBI" id="CHEBI:57540"/>
        <dbReference type="ChEBI" id="CHEBI:57945"/>
        <dbReference type="ChEBI" id="CHEBI:132124"/>
    </reaction>
</comment>
<dbReference type="GO" id="GO:0048038">
    <property type="term" value="F:quinone binding"/>
    <property type="evidence" value="ECO:0007669"/>
    <property type="project" value="UniProtKB-KW"/>
</dbReference>
<dbReference type="AlphaFoldDB" id="A0A1V9F5H4"/>
<evidence type="ECO:0000256" key="3">
    <source>
        <dbReference type="ARBA" id="ARBA00010519"/>
    </source>
</evidence>
<feature type="transmembrane region" description="Helical" evidence="10">
    <location>
        <begin position="62"/>
        <end position="87"/>
    </location>
</feature>
<dbReference type="GO" id="GO:0030964">
    <property type="term" value="C:NADH dehydrogenase complex"/>
    <property type="evidence" value="ECO:0007669"/>
    <property type="project" value="TreeGrafter"/>
</dbReference>
<keyword evidence="5 10" id="KW-0812">Transmembrane</keyword>
<dbReference type="InterPro" id="IPR001133">
    <property type="entry name" value="NADH_UbQ_OxRdtase_chain4L/K"/>
</dbReference>
<dbReference type="OrthoDB" id="9810120at2"/>
<keyword evidence="4 10" id="KW-0813">Transport</keyword>
<keyword evidence="6 10" id="KW-0874">Quinone</keyword>
<comment type="similarity">
    <text evidence="3 10">Belongs to the complex I subunit 4L family.</text>
</comment>
<dbReference type="PANTHER" id="PTHR11434:SF16">
    <property type="entry name" value="NADH-UBIQUINONE OXIDOREDUCTASE CHAIN 4L"/>
    <property type="match status" value="1"/>
</dbReference>
<evidence type="ECO:0000256" key="9">
    <source>
        <dbReference type="ARBA" id="ARBA00023136"/>
    </source>
</evidence>
<dbReference type="GO" id="GO:0050136">
    <property type="term" value="F:NADH dehydrogenase (quinone) (non-electrogenic) activity"/>
    <property type="evidence" value="ECO:0007669"/>
    <property type="project" value="UniProtKB-UniRule"/>
</dbReference>
<dbReference type="Pfam" id="PF00420">
    <property type="entry name" value="Oxidored_q2"/>
    <property type="match status" value="1"/>
</dbReference>
<dbReference type="NCBIfam" id="NF004321">
    <property type="entry name" value="PRK05715.1-3"/>
    <property type="match status" value="1"/>
</dbReference>
<evidence type="ECO:0000256" key="5">
    <source>
        <dbReference type="ARBA" id="ARBA00022692"/>
    </source>
</evidence>
<comment type="subunit">
    <text evidence="10">NDH-1 is composed of 14 different subunits. Subunits NuoA, H, J, K, L, M, N constitute the membrane sector of the complex.</text>
</comment>